<evidence type="ECO:0000313" key="2">
    <source>
        <dbReference type="Proteomes" id="UP000031829"/>
    </source>
</evidence>
<reference evidence="1 2" key="1">
    <citation type="journal article" date="2015" name="Genome Announc.">
        <title>Complete genome sequences for 35 biothreat assay-relevant bacillus species.</title>
        <authorList>
            <person name="Johnson S.L."/>
            <person name="Daligault H.E."/>
            <person name="Davenport K.W."/>
            <person name="Jaissle J."/>
            <person name="Frey K.G."/>
            <person name="Ladner J.T."/>
            <person name="Broomall S.M."/>
            <person name="Bishop-Lilly K.A."/>
            <person name="Bruce D.C."/>
            <person name="Gibbons H.S."/>
            <person name="Coyne S.R."/>
            <person name="Lo C.C."/>
            <person name="Meincke L."/>
            <person name="Munk A.C."/>
            <person name="Koroleva G.I."/>
            <person name="Rosenzweig C.N."/>
            <person name="Palacios G.F."/>
            <person name="Redden C.L."/>
            <person name="Minogue T.D."/>
            <person name="Chain P.S."/>
        </authorList>
    </citation>
    <scope>NUCLEOTIDE SEQUENCE [LARGE SCALE GENOMIC DNA]</scope>
    <source>
        <strain evidence="2">ATCC 14581 / DSM 32 / JCM 2506 / NBRC 15308 / NCIMB 9376 / NCTC 10342 / NRRL B-14308 / VKM B-512</strain>
    </source>
</reference>
<name>A0A0B6AMV1_PRIM2</name>
<dbReference type="GeneID" id="93646231"/>
<dbReference type="Proteomes" id="UP000031829">
    <property type="component" value="Chromosome"/>
</dbReference>
<dbReference type="InterPro" id="IPR049722">
    <property type="entry name" value="Prli42-like"/>
</dbReference>
<proteinExistence type="predicted"/>
<organism evidence="1 2">
    <name type="scientific">Priestia megaterium (strain ATCC 14581 / DSM 32 / CCUG 1817 / JCM 2506 / NBRC 15308 / NCIMB 9376 / NCTC 10342 / NRRL B-14308 / VKM B-512 / Ford 19)</name>
    <name type="common">Bacillus megaterium</name>
    <dbReference type="NCBI Taxonomy" id="1348623"/>
    <lineage>
        <taxon>Bacteria</taxon>
        <taxon>Bacillati</taxon>
        <taxon>Bacillota</taxon>
        <taxon>Bacilli</taxon>
        <taxon>Bacillales</taxon>
        <taxon>Bacillaceae</taxon>
        <taxon>Priestia</taxon>
    </lineage>
</organism>
<dbReference type="RefSeq" id="WP_016765525.1">
    <property type="nucleotide sequence ID" value="NZ_BCVB01000001.1"/>
</dbReference>
<accession>A0A0B6AMV1</accession>
<dbReference type="AlphaFoldDB" id="A0A0B6AMV1"/>
<dbReference type="HOGENOM" id="CLU_220029_3_0_9"/>
<sequence>MSNKKIQKTVVFLMLLVMLISTLLAGLAMWF</sequence>
<dbReference type="KEGG" id="bmeg:BG04_1345"/>
<dbReference type="NCBIfam" id="NF033880">
    <property type="entry name" value="Prli42"/>
    <property type="match status" value="1"/>
</dbReference>
<dbReference type="EMBL" id="CP009920">
    <property type="protein sequence ID" value="AJI24836.1"/>
    <property type="molecule type" value="Genomic_DNA"/>
</dbReference>
<protein>
    <submittedName>
        <fullName evidence="1">Putative membrane protein</fullName>
    </submittedName>
</protein>
<gene>
    <name evidence="1" type="ORF">BG04_1345</name>
</gene>
<evidence type="ECO:0000313" key="1">
    <source>
        <dbReference type="EMBL" id="AJI24836.1"/>
    </source>
</evidence>